<dbReference type="OrthoDB" id="425681at2759"/>
<evidence type="ECO:0000313" key="2">
    <source>
        <dbReference type="Proteomes" id="UP000299102"/>
    </source>
</evidence>
<dbReference type="AlphaFoldDB" id="A0A4C1T5U0"/>
<keyword evidence="2" id="KW-1185">Reference proteome</keyword>
<comment type="caution">
    <text evidence="1">The sequence shown here is derived from an EMBL/GenBank/DDBJ whole genome shotgun (WGS) entry which is preliminary data.</text>
</comment>
<gene>
    <name evidence="1" type="ORF">EVAR_73222_1</name>
</gene>
<name>A0A4C1T5U0_EUMVA</name>
<organism evidence="1 2">
    <name type="scientific">Eumeta variegata</name>
    <name type="common">Bagworm moth</name>
    <name type="synonym">Eumeta japonica</name>
    <dbReference type="NCBI Taxonomy" id="151549"/>
    <lineage>
        <taxon>Eukaryota</taxon>
        <taxon>Metazoa</taxon>
        <taxon>Ecdysozoa</taxon>
        <taxon>Arthropoda</taxon>
        <taxon>Hexapoda</taxon>
        <taxon>Insecta</taxon>
        <taxon>Pterygota</taxon>
        <taxon>Neoptera</taxon>
        <taxon>Endopterygota</taxon>
        <taxon>Lepidoptera</taxon>
        <taxon>Glossata</taxon>
        <taxon>Ditrysia</taxon>
        <taxon>Tineoidea</taxon>
        <taxon>Psychidae</taxon>
        <taxon>Oiketicinae</taxon>
        <taxon>Eumeta</taxon>
    </lineage>
</organism>
<accession>A0A4C1T5U0</accession>
<dbReference type="EMBL" id="BGZK01004404">
    <property type="protein sequence ID" value="GBP08797.1"/>
    <property type="molecule type" value="Genomic_DNA"/>
</dbReference>
<reference evidence="1 2" key="1">
    <citation type="journal article" date="2019" name="Commun. Biol.">
        <title>The bagworm genome reveals a unique fibroin gene that provides high tensile strength.</title>
        <authorList>
            <person name="Kono N."/>
            <person name="Nakamura H."/>
            <person name="Ohtoshi R."/>
            <person name="Tomita M."/>
            <person name="Numata K."/>
            <person name="Arakawa K."/>
        </authorList>
    </citation>
    <scope>NUCLEOTIDE SEQUENCE [LARGE SCALE GENOMIC DNA]</scope>
</reference>
<dbReference type="Proteomes" id="UP000299102">
    <property type="component" value="Unassembled WGS sequence"/>
</dbReference>
<sequence>MRECRSTKNIYTANACDERVGISHPSESYAGQIGVILKKGQIFSTRNQRACMKKLMEQDRYVKIVVAYENLWSPSTLLRNKLELIIITIRRHLHVSFIVPVRQSINHGGRAVQTMTSFHPDNRVRPRPAGVTSALW</sequence>
<evidence type="ECO:0000313" key="1">
    <source>
        <dbReference type="EMBL" id="GBP08797.1"/>
    </source>
</evidence>
<protein>
    <submittedName>
        <fullName evidence="1">Uncharacterized protein</fullName>
    </submittedName>
</protein>
<proteinExistence type="predicted"/>